<feature type="non-terminal residue" evidence="2">
    <location>
        <position position="1"/>
    </location>
</feature>
<protein>
    <submittedName>
        <fullName evidence="2">Uncharacterized protein</fullName>
    </submittedName>
</protein>
<gene>
    <name evidence="2" type="ORF">V8G54_008373</name>
</gene>
<feature type="compositionally biased region" description="Polar residues" evidence="1">
    <location>
        <begin position="17"/>
        <end position="34"/>
    </location>
</feature>
<reference evidence="2 3" key="1">
    <citation type="journal article" date="2023" name="Life. Sci Alliance">
        <title>Evolutionary insights into 3D genome organization and epigenetic landscape of Vigna mungo.</title>
        <authorList>
            <person name="Junaid A."/>
            <person name="Singh B."/>
            <person name="Bhatia S."/>
        </authorList>
    </citation>
    <scope>NUCLEOTIDE SEQUENCE [LARGE SCALE GENOMIC DNA]</scope>
    <source>
        <strain evidence="2">Urdbean</strain>
    </source>
</reference>
<dbReference type="EMBL" id="CP144699">
    <property type="protein sequence ID" value="WVZ21051.1"/>
    <property type="molecule type" value="Genomic_DNA"/>
</dbReference>
<proteinExistence type="predicted"/>
<keyword evidence="3" id="KW-1185">Reference proteome</keyword>
<organism evidence="2 3">
    <name type="scientific">Vigna mungo</name>
    <name type="common">Black gram</name>
    <name type="synonym">Phaseolus mungo</name>
    <dbReference type="NCBI Taxonomy" id="3915"/>
    <lineage>
        <taxon>Eukaryota</taxon>
        <taxon>Viridiplantae</taxon>
        <taxon>Streptophyta</taxon>
        <taxon>Embryophyta</taxon>
        <taxon>Tracheophyta</taxon>
        <taxon>Spermatophyta</taxon>
        <taxon>Magnoliopsida</taxon>
        <taxon>eudicotyledons</taxon>
        <taxon>Gunneridae</taxon>
        <taxon>Pentapetalae</taxon>
        <taxon>rosids</taxon>
        <taxon>fabids</taxon>
        <taxon>Fabales</taxon>
        <taxon>Fabaceae</taxon>
        <taxon>Papilionoideae</taxon>
        <taxon>50 kb inversion clade</taxon>
        <taxon>NPAAA clade</taxon>
        <taxon>indigoferoid/millettioid clade</taxon>
        <taxon>Phaseoleae</taxon>
        <taxon>Vigna</taxon>
    </lineage>
</organism>
<evidence type="ECO:0000256" key="1">
    <source>
        <dbReference type="SAM" id="MobiDB-lite"/>
    </source>
</evidence>
<evidence type="ECO:0000313" key="2">
    <source>
        <dbReference type="EMBL" id="WVZ21051.1"/>
    </source>
</evidence>
<dbReference type="Proteomes" id="UP001374535">
    <property type="component" value="Chromosome 2"/>
</dbReference>
<feature type="region of interest" description="Disordered" evidence="1">
    <location>
        <begin position="1"/>
        <end position="42"/>
    </location>
</feature>
<accession>A0AAQ3P529</accession>
<sequence length="110" mass="12275">TPSSTTTASDPHHRSQPKTPNPSTSQHHNLCNMHQNKKHTQSHIITKPSHFLAATNPLFSPNNPFHYPPISRPPAESPFPSSSHYIIFSKINKNTTVRGRTSKPLSSFTQ</sequence>
<name>A0AAQ3P529_VIGMU</name>
<dbReference type="AlphaFoldDB" id="A0AAQ3P529"/>
<evidence type="ECO:0000313" key="3">
    <source>
        <dbReference type="Proteomes" id="UP001374535"/>
    </source>
</evidence>